<reference evidence="3" key="1">
    <citation type="journal article" date="2017" name="Nat. Commun.">
        <title>The asparagus genome sheds light on the origin and evolution of a young Y chromosome.</title>
        <authorList>
            <person name="Harkess A."/>
            <person name="Zhou J."/>
            <person name="Xu C."/>
            <person name="Bowers J.E."/>
            <person name="Van der Hulst R."/>
            <person name="Ayyampalayam S."/>
            <person name="Mercati F."/>
            <person name="Riccardi P."/>
            <person name="McKain M.R."/>
            <person name="Kakrana A."/>
            <person name="Tang H."/>
            <person name="Ray J."/>
            <person name="Groenendijk J."/>
            <person name="Arikit S."/>
            <person name="Mathioni S.M."/>
            <person name="Nakano M."/>
            <person name="Shan H."/>
            <person name="Telgmann-Rauber A."/>
            <person name="Kanno A."/>
            <person name="Yue Z."/>
            <person name="Chen H."/>
            <person name="Li W."/>
            <person name="Chen Y."/>
            <person name="Xu X."/>
            <person name="Zhang Y."/>
            <person name="Luo S."/>
            <person name="Chen H."/>
            <person name="Gao J."/>
            <person name="Mao Z."/>
            <person name="Pires J.C."/>
            <person name="Luo M."/>
            <person name="Kudrna D."/>
            <person name="Wing R.A."/>
            <person name="Meyers B.C."/>
            <person name="Yi K."/>
            <person name="Kong H."/>
            <person name="Lavrijsen P."/>
            <person name="Sunseri F."/>
            <person name="Falavigna A."/>
            <person name="Ye Y."/>
            <person name="Leebens-Mack J.H."/>
            <person name="Chen G."/>
        </authorList>
    </citation>
    <scope>NUCLEOTIDE SEQUENCE [LARGE SCALE GENOMIC DNA]</scope>
    <source>
        <strain evidence="3">cv. DH0086</strain>
    </source>
</reference>
<gene>
    <name evidence="2" type="ORF">A4U43_C06F9940</name>
</gene>
<feature type="chain" id="PRO_5024408929" evidence="1">
    <location>
        <begin position="22"/>
        <end position="137"/>
    </location>
</feature>
<evidence type="ECO:0000313" key="2">
    <source>
        <dbReference type="EMBL" id="ONK66590.1"/>
    </source>
</evidence>
<accession>A0A5P1ERF4</accession>
<organism evidence="2 3">
    <name type="scientific">Asparagus officinalis</name>
    <name type="common">Garden asparagus</name>
    <dbReference type="NCBI Taxonomy" id="4686"/>
    <lineage>
        <taxon>Eukaryota</taxon>
        <taxon>Viridiplantae</taxon>
        <taxon>Streptophyta</taxon>
        <taxon>Embryophyta</taxon>
        <taxon>Tracheophyta</taxon>
        <taxon>Spermatophyta</taxon>
        <taxon>Magnoliopsida</taxon>
        <taxon>Liliopsida</taxon>
        <taxon>Asparagales</taxon>
        <taxon>Asparagaceae</taxon>
        <taxon>Asparagoideae</taxon>
        <taxon>Asparagus</taxon>
    </lineage>
</organism>
<proteinExistence type="predicted"/>
<keyword evidence="1" id="KW-0732">Signal</keyword>
<dbReference type="Gramene" id="ONK66590">
    <property type="protein sequence ID" value="ONK66590"/>
    <property type="gene ID" value="A4U43_C06F9940"/>
</dbReference>
<dbReference type="AlphaFoldDB" id="A0A5P1ERF4"/>
<name>A0A5P1ERF4_ASPOF</name>
<evidence type="ECO:0000313" key="3">
    <source>
        <dbReference type="Proteomes" id="UP000243459"/>
    </source>
</evidence>
<feature type="signal peptide" evidence="1">
    <location>
        <begin position="1"/>
        <end position="21"/>
    </location>
</feature>
<protein>
    <submittedName>
        <fullName evidence="2">Uncharacterized protein</fullName>
    </submittedName>
</protein>
<keyword evidence="3" id="KW-1185">Reference proteome</keyword>
<dbReference type="EMBL" id="CM007386">
    <property type="protein sequence ID" value="ONK66590.1"/>
    <property type="molecule type" value="Genomic_DNA"/>
</dbReference>
<sequence>MKNLLKQVLGFLPLISGKAAAVPPVVEALGSATDDDMLEEAPVAFLDRDELLEGVMSFVITESSIDGTLVRDSPNNPIAVEVEMRLTGDNEEDDITKARSTLQHHLLAVDKVYTILDVHRYAGRAKLGFVEGMSCKL</sequence>
<dbReference type="Proteomes" id="UP000243459">
    <property type="component" value="Chromosome 6"/>
</dbReference>
<evidence type="ECO:0000256" key="1">
    <source>
        <dbReference type="SAM" id="SignalP"/>
    </source>
</evidence>